<evidence type="ECO:0000256" key="1">
    <source>
        <dbReference type="ARBA" id="ARBA00006924"/>
    </source>
</evidence>
<sequence length="355" mass="39987">MNLLFRKQFGSRFFRSRTVFTRGLAVSLRVPMSDELSDCVQKISLEDNNDDACSSNSSSNSDDFEIEDIEALLKEGKVENIVMVVGAGISTSAGIPDFRTPGTGLYSNLAKYNLPYPEAVFDIKYFKKKPQAFYTLSKELLPGFYAPTITHHFIARLGKLGLLKRIYTQNIDGLERLAGLDEDRLVEAHGSFASSKCTRCKKVYPNTEVHPKLRAGTPMECQICKGDKKDDVAYVKPDIVFFGEGLPERFHELYHKDLKECDLMIVMGTSLYVYPVAGIPDDVHRSCPRILINRELVGSFRTDKRRTADAFYCGNADDGSLRLAKALGVYKEVKESYKKLKASIDEKRKEVNNNK</sequence>
<feature type="binding site" evidence="12">
    <location>
        <position position="210"/>
    </location>
    <ligand>
        <name>Zn(2+)</name>
        <dbReference type="ChEBI" id="CHEBI:29105"/>
    </ligand>
</feature>
<dbReference type="PIRSF" id="PIRSF037938">
    <property type="entry name" value="SIR2_euk"/>
    <property type="match status" value="1"/>
</dbReference>
<dbReference type="Pfam" id="PF02146">
    <property type="entry name" value="SIR2"/>
    <property type="match status" value="1"/>
</dbReference>
<dbReference type="SUPFAM" id="SSF52467">
    <property type="entry name" value="DHS-like NAD/FAD-binding domain"/>
    <property type="match status" value="1"/>
</dbReference>
<feature type="binding site" evidence="11 12">
    <location>
        <position position="200"/>
    </location>
    <ligand>
        <name>Zn(2+)</name>
        <dbReference type="ChEBI" id="CHEBI:29105"/>
    </ligand>
</feature>
<feature type="domain" description="Deacetylase sirtuin-type" evidence="13">
    <location>
        <begin position="59"/>
        <end position="339"/>
    </location>
</feature>
<evidence type="ECO:0000256" key="7">
    <source>
        <dbReference type="ARBA" id="ARBA00048905"/>
    </source>
</evidence>
<dbReference type="InterPro" id="IPR029035">
    <property type="entry name" value="DHS-like_NAD/FAD-binding_dom"/>
</dbReference>
<keyword evidence="2 8" id="KW-0808">Transferase</keyword>
<keyword evidence="3 8" id="KW-0479">Metal-binding</keyword>
<dbReference type="FunCoup" id="E4WY09">
    <property type="interactions" value="38"/>
</dbReference>
<feature type="binding site" evidence="11 12">
    <location>
        <position position="197"/>
    </location>
    <ligand>
        <name>Zn(2+)</name>
        <dbReference type="ChEBI" id="CHEBI:29105"/>
    </ligand>
</feature>
<dbReference type="InterPro" id="IPR026591">
    <property type="entry name" value="Sirtuin_cat_small_dom_sf"/>
</dbReference>
<dbReference type="GO" id="GO:0140773">
    <property type="term" value="F:NAD-dependent protein demyristoylase activity"/>
    <property type="evidence" value="ECO:0007669"/>
    <property type="project" value="RHEA"/>
</dbReference>
<evidence type="ECO:0000256" key="9">
    <source>
        <dbReference type="PIRSR" id="PIRSR037938-1"/>
    </source>
</evidence>
<feature type="active site" description="Proton acceptor" evidence="9 12">
    <location>
        <position position="189"/>
    </location>
</feature>
<accession>E4WY09</accession>
<dbReference type="GO" id="GO:0070403">
    <property type="term" value="F:NAD+ binding"/>
    <property type="evidence" value="ECO:0007669"/>
    <property type="project" value="UniProtKB-UniRule"/>
</dbReference>
<dbReference type="InParanoid" id="E4WY09"/>
<comment type="catalytic activity">
    <reaction evidence="8">
        <text>N(6)-acetyl-L-lysyl-[protein] + NAD(+) + H2O = 2''-O-acetyl-ADP-D-ribose + nicotinamide + L-lysyl-[protein]</text>
        <dbReference type="Rhea" id="RHEA:43636"/>
        <dbReference type="Rhea" id="RHEA-COMP:9752"/>
        <dbReference type="Rhea" id="RHEA-COMP:10731"/>
        <dbReference type="ChEBI" id="CHEBI:15377"/>
        <dbReference type="ChEBI" id="CHEBI:17154"/>
        <dbReference type="ChEBI" id="CHEBI:29969"/>
        <dbReference type="ChEBI" id="CHEBI:57540"/>
        <dbReference type="ChEBI" id="CHEBI:61930"/>
        <dbReference type="ChEBI" id="CHEBI:83767"/>
        <dbReference type="EC" id="2.3.1.286"/>
    </reaction>
</comment>
<evidence type="ECO:0000256" key="8">
    <source>
        <dbReference type="PIRNR" id="PIRNR037938"/>
    </source>
</evidence>
<evidence type="ECO:0000256" key="6">
    <source>
        <dbReference type="ARBA" id="ARBA00048378"/>
    </source>
</evidence>
<dbReference type="EC" id="2.3.1.286" evidence="8"/>
<feature type="binding site" evidence="11 12">
    <location>
        <position position="224"/>
    </location>
    <ligand>
        <name>Zn(2+)</name>
        <dbReference type="ChEBI" id="CHEBI:29105"/>
    </ligand>
</feature>
<protein>
    <recommendedName>
        <fullName evidence="8">NAD-dependent protein deacetylase</fullName>
        <ecNumber evidence="8">2.3.1.286</ecNumber>
    </recommendedName>
</protein>
<feature type="binding site" evidence="10">
    <location>
        <begin position="97"/>
        <end position="99"/>
    </location>
    <ligand>
        <name>NAD(+)</name>
        <dbReference type="ChEBI" id="CHEBI:57540"/>
    </ligand>
</feature>
<dbReference type="Gene3D" id="3.30.1600.10">
    <property type="entry name" value="SIR2/SIRT2 'Small Domain"/>
    <property type="match status" value="1"/>
</dbReference>
<feature type="binding site" evidence="10">
    <location>
        <begin position="293"/>
        <end position="295"/>
    </location>
    <ligand>
        <name>NAD(+)</name>
        <dbReference type="ChEBI" id="CHEBI:57540"/>
    </ligand>
</feature>
<comment type="catalytic activity">
    <reaction evidence="6">
        <text>N(6)-hexadecanoyl-L-lysyl-[protein] + NAD(+) + H2O = 2''-O-hexadecanoyl-ADP-D-ribose + nicotinamide + L-lysyl-[protein]</text>
        <dbReference type="Rhea" id="RHEA:70563"/>
        <dbReference type="Rhea" id="RHEA-COMP:9752"/>
        <dbReference type="Rhea" id="RHEA-COMP:14175"/>
        <dbReference type="ChEBI" id="CHEBI:15377"/>
        <dbReference type="ChEBI" id="CHEBI:17154"/>
        <dbReference type="ChEBI" id="CHEBI:29969"/>
        <dbReference type="ChEBI" id="CHEBI:57540"/>
        <dbReference type="ChEBI" id="CHEBI:138936"/>
        <dbReference type="ChEBI" id="CHEBI:189673"/>
    </reaction>
    <physiologicalReaction direction="left-to-right" evidence="6">
        <dbReference type="Rhea" id="RHEA:70564"/>
    </physiologicalReaction>
</comment>
<reference evidence="14" key="1">
    <citation type="journal article" date="2010" name="Science">
        <title>Plasticity of animal genome architecture unmasked by rapid evolution of a pelagic tunicate.</title>
        <authorList>
            <person name="Denoeud F."/>
            <person name="Henriet S."/>
            <person name="Mungpakdee S."/>
            <person name="Aury J.M."/>
            <person name="Da Silva C."/>
            <person name="Brinkmann H."/>
            <person name="Mikhaleva J."/>
            <person name="Olsen L.C."/>
            <person name="Jubin C."/>
            <person name="Canestro C."/>
            <person name="Bouquet J.M."/>
            <person name="Danks G."/>
            <person name="Poulain J."/>
            <person name="Campsteijn C."/>
            <person name="Adamski M."/>
            <person name="Cross I."/>
            <person name="Yadetie F."/>
            <person name="Muffato M."/>
            <person name="Louis A."/>
            <person name="Butcher S."/>
            <person name="Tsagkogeorga G."/>
            <person name="Konrad A."/>
            <person name="Singh S."/>
            <person name="Jensen M.F."/>
            <person name="Cong E.H."/>
            <person name="Eikeseth-Otteraa H."/>
            <person name="Noel B."/>
            <person name="Anthouard V."/>
            <person name="Porcel B.M."/>
            <person name="Kachouri-Lafond R."/>
            <person name="Nishino A."/>
            <person name="Ugolini M."/>
            <person name="Chourrout P."/>
            <person name="Nishida H."/>
            <person name="Aasland R."/>
            <person name="Huzurbazar S."/>
            <person name="Westhof E."/>
            <person name="Delsuc F."/>
            <person name="Lehrach H."/>
            <person name="Reinhardt R."/>
            <person name="Weissenbach J."/>
            <person name="Roy S.W."/>
            <person name="Artiguenave F."/>
            <person name="Postlethwait J.H."/>
            <person name="Manak J.R."/>
            <person name="Thompson E.M."/>
            <person name="Jaillon O."/>
            <person name="Du Pasquier L."/>
            <person name="Boudinot P."/>
            <person name="Liberles D.A."/>
            <person name="Volff J.N."/>
            <person name="Philippe H."/>
            <person name="Lenhard B."/>
            <person name="Roest Crollius H."/>
            <person name="Wincker P."/>
            <person name="Chourrout D."/>
        </authorList>
    </citation>
    <scope>NUCLEOTIDE SEQUENCE [LARGE SCALE GENOMIC DNA]</scope>
</reference>
<evidence type="ECO:0000256" key="10">
    <source>
        <dbReference type="PIRSR" id="PIRSR037938-2"/>
    </source>
</evidence>
<evidence type="ECO:0000256" key="11">
    <source>
        <dbReference type="PIRSR" id="PIRSR037938-3"/>
    </source>
</evidence>
<keyword evidence="5 8" id="KW-0520">NAD</keyword>
<keyword evidence="4 8" id="KW-0862">Zinc</keyword>
<dbReference type="OrthoDB" id="420264at2759"/>
<dbReference type="InterPro" id="IPR050134">
    <property type="entry name" value="NAD-dep_sirtuin_deacylases"/>
</dbReference>
<organism evidence="14">
    <name type="scientific">Oikopleura dioica</name>
    <name type="common">Tunicate</name>
    <dbReference type="NCBI Taxonomy" id="34765"/>
    <lineage>
        <taxon>Eukaryota</taxon>
        <taxon>Metazoa</taxon>
        <taxon>Chordata</taxon>
        <taxon>Tunicata</taxon>
        <taxon>Appendicularia</taxon>
        <taxon>Copelata</taxon>
        <taxon>Oikopleuridae</taxon>
        <taxon>Oikopleura</taxon>
    </lineage>
</organism>
<dbReference type="GO" id="GO:0017136">
    <property type="term" value="F:histone deacetylase activity, NAD-dependent"/>
    <property type="evidence" value="ECO:0007669"/>
    <property type="project" value="InterPro"/>
</dbReference>
<evidence type="ECO:0000256" key="12">
    <source>
        <dbReference type="PROSITE-ProRule" id="PRU00236"/>
    </source>
</evidence>
<dbReference type="InterPro" id="IPR017328">
    <property type="entry name" value="Sirtuin_class_I"/>
</dbReference>
<feature type="binding site" evidence="11">
    <location>
        <position position="221"/>
    </location>
    <ligand>
        <name>Zn(2+)</name>
        <dbReference type="ChEBI" id="CHEBI:29105"/>
    </ligand>
</feature>
<comment type="catalytic activity">
    <reaction evidence="7">
        <text>N(6)-tetradecanoyl-L-lysyl-[protein] + NAD(+) + H2O = 2''-O-tetradecanoyl-ADP-D-ribose + nicotinamide + L-lysyl-[protein]</text>
        <dbReference type="Rhea" id="RHEA:70567"/>
        <dbReference type="Rhea" id="RHEA-COMP:9752"/>
        <dbReference type="Rhea" id="RHEA-COMP:15437"/>
        <dbReference type="ChEBI" id="CHEBI:15377"/>
        <dbReference type="ChEBI" id="CHEBI:17154"/>
        <dbReference type="ChEBI" id="CHEBI:29969"/>
        <dbReference type="ChEBI" id="CHEBI:57540"/>
        <dbReference type="ChEBI" id="CHEBI:141129"/>
        <dbReference type="ChEBI" id="CHEBI:189674"/>
    </reaction>
    <physiologicalReaction direction="left-to-right" evidence="7">
        <dbReference type="Rhea" id="RHEA:70568"/>
    </physiologicalReaction>
</comment>
<feature type="binding site" evidence="10">
    <location>
        <begin position="169"/>
        <end position="172"/>
    </location>
    <ligand>
        <name>NAD(+)</name>
        <dbReference type="ChEBI" id="CHEBI:57540"/>
    </ligand>
</feature>
<evidence type="ECO:0000313" key="15">
    <source>
        <dbReference type="Proteomes" id="UP000001307"/>
    </source>
</evidence>
<dbReference type="Proteomes" id="UP000001307">
    <property type="component" value="Unassembled WGS sequence"/>
</dbReference>
<dbReference type="PANTHER" id="PTHR11085">
    <property type="entry name" value="NAD-DEPENDENT PROTEIN DEACYLASE SIRTUIN-5, MITOCHONDRIAL-RELATED"/>
    <property type="match status" value="1"/>
</dbReference>
<evidence type="ECO:0000256" key="2">
    <source>
        <dbReference type="ARBA" id="ARBA00022679"/>
    </source>
</evidence>
<dbReference type="AlphaFoldDB" id="E4WY09"/>
<dbReference type="InterPro" id="IPR026590">
    <property type="entry name" value="Ssirtuin_cat_dom"/>
</dbReference>
<feature type="binding site" evidence="10">
    <location>
        <begin position="87"/>
        <end position="91"/>
    </location>
    <ligand>
        <name>NAD(+)</name>
        <dbReference type="ChEBI" id="CHEBI:57540"/>
    </ligand>
</feature>
<dbReference type="PROSITE" id="PS50305">
    <property type="entry name" value="SIRTUIN"/>
    <property type="match status" value="1"/>
</dbReference>
<name>E4WY09_OIKDI</name>
<gene>
    <name evidence="14" type="ORF">GSOID_T00011807001</name>
</gene>
<dbReference type="Gene3D" id="3.40.50.1220">
    <property type="entry name" value="TPP-binding domain"/>
    <property type="match status" value="1"/>
</dbReference>
<feature type="binding site" evidence="10">
    <location>
        <begin position="269"/>
        <end position="270"/>
    </location>
    <ligand>
        <name>NAD(+)</name>
        <dbReference type="ChEBI" id="CHEBI:57540"/>
    </ligand>
</feature>
<comment type="similarity">
    <text evidence="1 8">Belongs to the sirtuin family. Class I subfamily.</text>
</comment>
<comment type="cofactor">
    <cofactor evidence="11">
        <name>Zn(2+)</name>
        <dbReference type="ChEBI" id="CHEBI:29105"/>
    </cofactor>
    <text evidence="11">Binds 1 zinc ion per subunit.</text>
</comment>
<dbReference type="GO" id="GO:0140774">
    <property type="term" value="F:NAD-dependent protein depalmitoylase activity"/>
    <property type="evidence" value="ECO:0007669"/>
    <property type="project" value="RHEA"/>
</dbReference>
<dbReference type="EMBL" id="FN653018">
    <property type="protein sequence ID" value="CBY22253.1"/>
    <property type="molecule type" value="Genomic_DNA"/>
</dbReference>
<dbReference type="InterPro" id="IPR003000">
    <property type="entry name" value="Sirtuin"/>
</dbReference>
<evidence type="ECO:0000256" key="3">
    <source>
        <dbReference type="ARBA" id="ARBA00022723"/>
    </source>
</evidence>
<keyword evidence="15" id="KW-1185">Reference proteome</keyword>
<evidence type="ECO:0000256" key="4">
    <source>
        <dbReference type="ARBA" id="ARBA00022833"/>
    </source>
</evidence>
<evidence type="ECO:0000259" key="13">
    <source>
        <dbReference type="PROSITE" id="PS50305"/>
    </source>
</evidence>
<evidence type="ECO:0000313" key="14">
    <source>
        <dbReference type="EMBL" id="CBY22253.1"/>
    </source>
</evidence>
<evidence type="ECO:0000256" key="5">
    <source>
        <dbReference type="ARBA" id="ARBA00023027"/>
    </source>
</evidence>
<dbReference type="GO" id="GO:0008270">
    <property type="term" value="F:zinc ion binding"/>
    <property type="evidence" value="ECO:0007669"/>
    <property type="project" value="UniProtKB-UniRule"/>
</dbReference>
<dbReference type="GO" id="GO:0005634">
    <property type="term" value="C:nucleus"/>
    <property type="evidence" value="ECO:0007669"/>
    <property type="project" value="TreeGrafter"/>
</dbReference>
<dbReference type="PANTHER" id="PTHR11085:SF6">
    <property type="entry name" value="NAD-DEPENDENT PROTEIN DEACETYLASE SIRTUIN-2"/>
    <property type="match status" value="1"/>
</dbReference>
<proteinExistence type="inferred from homology"/>